<dbReference type="SUPFAM" id="SSF46689">
    <property type="entry name" value="Homeodomain-like"/>
    <property type="match status" value="1"/>
</dbReference>
<dbReference type="Pfam" id="PF12833">
    <property type="entry name" value="HTH_18"/>
    <property type="match status" value="1"/>
</dbReference>
<reference evidence="6 7" key="1">
    <citation type="submission" date="2016-10" db="EMBL/GenBank/DDBJ databases">
        <authorList>
            <person name="de Groot N.N."/>
        </authorList>
    </citation>
    <scope>NUCLEOTIDE SEQUENCE [LARGE SCALE GENOMIC DNA]</scope>
    <source>
        <strain evidence="6 7">DSM 1736</strain>
    </source>
</reference>
<feature type="domain" description="HTH araC/xylS-type" evidence="5">
    <location>
        <begin position="169"/>
        <end position="266"/>
    </location>
</feature>
<gene>
    <name evidence="6" type="ORF">SAMN04488502_109115</name>
</gene>
<evidence type="ECO:0000256" key="3">
    <source>
        <dbReference type="ARBA" id="ARBA00023159"/>
    </source>
</evidence>
<dbReference type="InterPro" id="IPR037923">
    <property type="entry name" value="HTH-like"/>
</dbReference>
<dbReference type="PROSITE" id="PS00041">
    <property type="entry name" value="HTH_ARAC_FAMILY_1"/>
    <property type="match status" value="1"/>
</dbReference>
<dbReference type="Gene3D" id="2.60.120.10">
    <property type="entry name" value="Jelly Rolls"/>
    <property type="match status" value="1"/>
</dbReference>
<dbReference type="InterPro" id="IPR018062">
    <property type="entry name" value="HTH_AraC-typ_CS"/>
</dbReference>
<organism evidence="6 7">
    <name type="scientific">Dendrosporobacter quercicolus</name>
    <dbReference type="NCBI Taxonomy" id="146817"/>
    <lineage>
        <taxon>Bacteria</taxon>
        <taxon>Bacillati</taxon>
        <taxon>Bacillota</taxon>
        <taxon>Negativicutes</taxon>
        <taxon>Selenomonadales</taxon>
        <taxon>Sporomusaceae</taxon>
        <taxon>Dendrosporobacter</taxon>
    </lineage>
</organism>
<keyword evidence="4" id="KW-0804">Transcription</keyword>
<dbReference type="SMART" id="SM00342">
    <property type="entry name" value="HTH_ARAC"/>
    <property type="match status" value="1"/>
</dbReference>
<dbReference type="Proteomes" id="UP000214880">
    <property type="component" value="Unassembled WGS sequence"/>
</dbReference>
<dbReference type="PRINTS" id="PR00032">
    <property type="entry name" value="HTHARAC"/>
</dbReference>
<dbReference type="STRING" id="146817.SAMN04488502_109115"/>
<proteinExistence type="predicted"/>
<dbReference type="InterPro" id="IPR050204">
    <property type="entry name" value="AraC_XylS_family_regulators"/>
</dbReference>
<evidence type="ECO:0000313" key="7">
    <source>
        <dbReference type="Proteomes" id="UP000214880"/>
    </source>
</evidence>
<dbReference type="GO" id="GO:0043565">
    <property type="term" value="F:sequence-specific DNA binding"/>
    <property type="evidence" value="ECO:0007669"/>
    <property type="project" value="InterPro"/>
</dbReference>
<dbReference type="GO" id="GO:0003700">
    <property type="term" value="F:DNA-binding transcription factor activity"/>
    <property type="evidence" value="ECO:0007669"/>
    <property type="project" value="InterPro"/>
</dbReference>
<sequence length="267" mass="30790">MGQVHYYRAAELPFFELKRCNTGDLAYKLHSHEEYSLGIVEQGKSIFWYAGRRAEIQSNSLVYLPPDFVHSCNPAEGENWQYTMLFAEAKWVEGFLAGRKNVLRNQPVVQTPGDGRVRQAMNTVFHVFRQADICPLEKEGCVMAVWEALFPCTKSEGDDCCRRALPGVALIKEYLDSCFMKKITLAELEQVSGLNKFNIIRLFNKSFNLPPHTYQLLLRVNYAKKELRKNRRLTEVALEAGFYDQSHFCKVFKTHTGITPDKYQKCI</sequence>
<dbReference type="Gene3D" id="1.10.10.60">
    <property type="entry name" value="Homeodomain-like"/>
    <property type="match status" value="1"/>
</dbReference>
<evidence type="ECO:0000259" key="5">
    <source>
        <dbReference type="PROSITE" id="PS01124"/>
    </source>
</evidence>
<keyword evidence="3" id="KW-0010">Activator</keyword>
<evidence type="ECO:0000313" key="6">
    <source>
        <dbReference type="EMBL" id="SDM96549.1"/>
    </source>
</evidence>
<dbReference type="SUPFAM" id="SSF51215">
    <property type="entry name" value="Regulatory protein AraC"/>
    <property type="match status" value="1"/>
</dbReference>
<dbReference type="InterPro" id="IPR009057">
    <property type="entry name" value="Homeodomain-like_sf"/>
</dbReference>
<dbReference type="InterPro" id="IPR003313">
    <property type="entry name" value="AraC-bd"/>
</dbReference>
<dbReference type="PROSITE" id="PS01124">
    <property type="entry name" value="HTH_ARAC_FAMILY_2"/>
    <property type="match status" value="1"/>
</dbReference>
<dbReference type="PANTHER" id="PTHR46796:SF2">
    <property type="entry name" value="TRANSCRIPTIONAL REGULATORY PROTEIN"/>
    <property type="match status" value="1"/>
</dbReference>
<dbReference type="EMBL" id="FNHB01000009">
    <property type="protein sequence ID" value="SDM96549.1"/>
    <property type="molecule type" value="Genomic_DNA"/>
</dbReference>
<dbReference type="InterPro" id="IPR020449">
    <property type="entry name" value="Tscrpt_reg_AraC-type_HTH"/>
</dbReference>
<dbReference type="AlphaFoldDB" id="A0A1G9XIB2"/>
<keyword evidence="1" id="KW-0805">Transcription regulation</keyword>
<evidence type="ECO:0000256" key="1">
    <source>
        <dbReference type="ARBA" id="ARBA00023015"/>
    </source>
</evidence>
<dbReference type="InterPro" id="IPR014710">
    <property type="entry name" value="RmlC-like_jellyroll"/>
</dbReference>
<dbReference type="PANTHER" id="PTHR46796">
    <property type="entry name" value="HTH-TYPE TRANSCRIPTIONAL ACTIVATOR RHAS-RELATED"/>
    <property type="match status" value="1"/>
</dbReference>
<accession>A0A1G9XIB2</accession>
<evidence type="ECO:0000256" key="4">
    <source>
        <dbReference type="ARBA" id="ARBA00023163"/>
    </source>
</evidence>
<protein>
    <submittedName>
        <fullName evidence="6">Transcriptional regulator, AraC family</fullName>
    </submittedName>
</protein>
<dbReference type="RefSeq" id="WP_092074469.1">
    <property type="nucleotide sequence ID" value="NZ_FNHB01000009.1"/>
</dbReference>
<dbReference type="Pfam" id="PF02311">
    <property type="entry name" value="AraC_binding"/>
    <property type="match status" value="1"/>
</dbReference>
<evidence type="ECO:0000256" key="2">
    <source>
        <dbReference type="ARBA" id="ARBA00023125"/>
    </source>
</evidence>
<name>A0A1G9XIB2_9FIRM</name>
<keyword evidence="7" id="KW-1185">Reference proteome</keyword>
<dbReference type="InterPro" id="IPR018060">
    <property type="entry name" value="HTH_AraC"/>
</dbReference>
<keyword evidence="2" id="KW-0238">DNA-binding</keyword>
<dbReference type="OrthoDB" id="9772607at2"/>